<dbReference type="EMBL" id="MN079107">
    <property type="protein sequence ID" value="QEA05694.1"/>
    <property type="molecule type" value="Genomic_DNA"/>
</dbReference>
<gene>
    <name evidence="2" type="ORF">KBTEX_02018</name>
</gene>
<evidence type="ECO:0000313" key="2">
    <source>
        <dbReference type="EMBL" id="QEA05694.1"/>
    </source>
</evidence>
<reference evidence="2" key="1">
    <citation type="submission" date="2019-06" db="EMBL/GenBank/DDBJ databases">
        <authorList>
            <person name="Murdoch R.W."/>
            <person name="Fathepure B."/>
        </authorList>
    </citation>
    <scope>NUCLEOTIDE SEQUENCE</scope>
</reference>
<dbReference type="InterPro" id="IPR002871">
    <property type="entry name" value="NIF_FeS_clus_asmbl_NifU_N"/>
</dbReference>
<dbReference type="GO" id="GO:0005506">
    <property type="term" value="F:iron ion binding"/>
    <property type="evidence" value="ECO:0007669"/>
    <property type="project" value="InterPro"/>
</dbReference>
<dbReference type="GO" id="GO:0016226">
    <property type="term" value="P:iron-sulfur cluster assembly"/>
    <property type="evidence" value="ECO:0007669"/>
    <property type="project" value="InterPro"/>
</dbReference>
<feature type="domain" description="NIF system FeS cluster assembly NifU N-terminal" evidence="1">
    <location>
        <begin position="17"/>
        <end position="131"/>
    </location>
</feature>
<sequence>MTGCGAIPLDPAVASTYGGAVAARFAAPAHAGRPDGTGWLAGEAGRVPAGAMVRIWLCGDTAGGVTAARFEAFGDPAVVAAADWLCEAVAGRPLTELGDLTARRISEALAIPAAHMDGTLVVEDALAAAAERLVAIGGRSGDDGGCGK</sequence>
<evidence type="ECO:0000259" key="1">
    <source>
        <dbReference type="Pfam" id="PF01592"/>
    </source>
</evidence>
<proteinExistence type="predicted"/>
<name>A0A5B8RDY0_9ZZZZ</name>
<accession>A0A5B8RDY0</accession>
<dbReference type="GO" id="GO:0051536">
    <property type="term" value="F:iron-sulfur cluster binding"/>
    <property type="evidence" value="ECO:0007669"/>
    <property type="project" value="InterPro"/>
</dbReference>
<dbReference type="SUPFAM" id="SSF82649">
    <property type="entry name" value="SufE/NifU"/>
    <property type="match status" value="1"/>
</dbReference>
<dbReference type="Gene3D" id="3.90.1010.10">
    <property type="match status" value="1"/>
</dbReference>
<dbReference type="Pfam" id="PF01592">
    <property type="entry name" value="NifU_N"/>
    <property type="match status" value="1"/>
</dbReference>
<protein>
    <recommendedName>
        <fullName evidence="1">NIF system FeS cluster assembly NifU N-terminal domain-containing protein</fullName>
    </recommendedName>
</protein>
<organism evidence="2">
    <name type="scientific">uncultured organism</name>
    <dbReference type="NCBI Taxonomy" id="155900"/>
    <lineage>
        <taxon>unclassified sequences</taxon>
        <taxon>environmental samples</taxon>
    </lineage>
</organism>
<dbReference type="AlphaFoldDB" id="A0A5B8RDY0"/>